<dbReference type="AlphaFoldDB" id="A0A1R3RPL3"/>
<dbReference type="OrthoDB" id="5823761at2759"/>
<evidence type="ECO:0000256" key="13">
    <source>
        <dbReference type="RuleBase" id="RU361153"/>
    </source>
</evidence>
<dbReference type="EMBL" id="KV907498">
    <property type="protein sequence ID" value="OOF96426.1"/>
    <property type="molecule type" value="Genomic_DNA"/>
</dbReference>
<proteinExistence type="inferred from homology"/>
<reference evidence="17" key="1">
    <citation type="journal article" date="2017" name="Genome Biol.">
        <title>Comparative genomics reveals high biological diversity and specific adaptations in the industrially and medically important fungal genus Aspergillus.</title>
        <authorList>
            <person name="de Vries R.P."/>
            <person name="Riley R."/>
            <person name="Wiebenga A."/>
            <person name="Aguilar-Osorio G."/>
            <person name="Amillis S."/>
            <person name="Uchima C.A."/>
            <person name="Anderluh G."/>
            <person name="Asadollahi M."/>
            <person name="Askin M."/>
            <person name="Barry K."/>
            <person name="Battaglia E."/>
            <person name="Bayram O."/>
            <person name="Benocci T."/>
            <person name="Braus-Stromeyer S.A."/>
            <person name="Caldana C."/>
            <person name="Canovas D."/>
            <person name="Cerqueira G.C."/>
            <person name="Chen F."/>
            <person name="Chen W."/>
            <person name="Choi C."/>
            <person name="Clum A."/>
            <person name="Dos Santos R.A."/>
            <person name="Damasio A.R."/>
            <person name="Diallinas G."/>
            <person name="Emri T."/>
            <person name="Fekete E."/>
            <person name="Flipphi M."/>
            <person name="Freyberg S."/>
            <person name="Gallo A."/>
            <person name="Gournas C."/>
            <person name="Habgood R."/>
            <person name="Hainaut M."/>
            <person name="Harispe M.L."/>
            <person name="Henrissat B."/>
            <person name="Hilden K.S."/>
            <person name="Hope R."/>
            <person name="Hossain A."/>
            <person name="Karabika E."/>
            <person name="Karaffa L."/>
            <person name="Karanyi Z."/>
            <person name="Krasevec N."/>
            <person name="Kuo A."/>
            <person name="Kusch H."/>
            <person name="LaButti K."/>
            <person name="Lagendijk E.L."/>
            <person name="Lapidus A."/>
            <person name="Levasseur A."/>
            <person name="Lindquist E."/>
            <person name="Lipzen A."/>
            <person name="Logrieco A.F."/>
            <person name="MacCabe A."/>
            <person name="Maekelae M.R."/>
            <person name="Malavazi I."/>
            <person name="Melin P."/>
            <person name="Meyer V."/>
            <person name="Mielnichuk N."/>
            <person name="Miskei M."/>
            <person name="Molnar A.P."/>
            <person name="Mule G."/>
            <person name="Ngan C.Y."/>
            <person name="Orejas M."/>
            <person name="Orosz E."/>
            <person name="Ouedraogo J.P."/>
            <person name="Overkamp K.M."/>
            <person name="Park H.-S."/>
            <person name="Perrone G."/>
            <person name="Piumi F."/>
            <person name="Punt P.J."/>
            <person name="Ram A.F."/>
            <person name="Ramon A."/>
            <person name="Rauscher S."/>
            <person name="Record E."/>
            <person name="Riano-Pachon D.M."/>
            <person name="Robert V."/>
            <person name="Roehrig J."/>
            <person name="Ruller R."/>
            <person name="Salamov A."/>
            <person name="Salih N.S."/>
            <person name="Samson R.A."/>
            <person name="Sandor E."/>
            <person name="Sanguinetti M."/>
            <person name="Schuetze T."/>
            <person name="Sepcic K."/>
            <person name="Shelest E."/>
            <person name="Sherlock G."/>
            <person name="Sophianopoulou V."/>
            <person name="Squina F.M."/>
            <person name="Sun H."/>
            <person name="Susca A."/>
            <person name="Todd R.B."/>
            <person name="Tsang A."/>
            <person name="Unkles S.E."/>
            <person name="van de Wiele N."/>
            <person name="van Rossen-Uffink D."/>
            <person name="Oliveira J.V."/>
            <person name="Vesth T.C."/>
            <person name="Visser J."/>
            <person name="Yu J.-H."/>
            <person name="Zhou M."/>
            <person name="Andersen M.R."/>
            <person name="Archer D.B."/>
            <person name="Baker S.E."/>
            <person name="Benoit I."/>
            <person name="Brakhage A.A."/>
            <person name="Braus G.H."/>
            <person name="Fischer R."/>
            <person name="Frisvad J.C."/>
            <person name="Goldman G.H."/>
            <person name="Houbraken J."/>
            <person name="Oakley B."/>
            <person name="Pocsi I."/>
            <person name="Scazzocchio C."/>
            <person name="Seiboth B."/>
            <person name="vanKuyk P.A."/>
            <person name="Wortman J."/>
            <person name="Dyer P.S."/>
            <person name="Grigoriev I.V."/>
        </authorList>
    </citation>
    <scope>NUCLEOTIDE SEQUENCE [LARGE SCALE GENOMIC DNA]</scope>
    <source>
        <strain evidence="17">ITEM 5010</strain>
    </source>
</reference>
<evidence type="ECO:0000256" key="5">
    <source>
        <dbReference type="ARBA" id="ARBA00022729"/>
    </source>
</evidence>
<dbReference type="VEuPathDB" id="FungiDB:ASPCADRAFT_206627"/>
<evidence type="ECO:0000256" key="12">
    <source>
        <dbReference type="ARBA" id="ARBA00042322"/>
    </source>
</evidence>
<keyword evidence="8 13" id="KW-0326">Glycosidase</keyword>
<dbReference type="SMART" id="SM00236">
    <property type="entry name" value="fCBD"/>
    <property type="match status" value="1"/>
</dbReference>
<keyword evidence="7" id="KW-0136">Cellulose degradation</keyword>
<sequence length="544" mass="57113">MRISNLIVAASAAGMVHALPKREMKKRDSGFKWVGVSESGAEFGSALPGTLGTDYTWPDTSKIEVLRNKGMNMFRIPFLMERLTPDGITGSFASTYLSDLKSTVEYVTNSGAYAVLDPHNYGRFDGSIITSTSDFKTWWTNVATEFASNDKVIFDTNNEYHDMEQSLVLDLNQAAINGIRAAGATTQYIFVEGNAYTGAWDWTTNNDDLSTLTDSEDKIIYEMHQYLDSDSSGTSETCVSSTIGKERLESATEWLKTNNKKGVVGEFAGGVNSVCEEAVEGMLEYMSENSDVWVGASWWSAGPWWGTYMYSLEPTTGPAYSTYLPILEKYFPSGDASSSSSASVSVAAATSVATSAATSAVSTTTAAAAITTPDVQVHQATSSAQSSASSSTSAGKSKSVGPCKLASATSSVVSSAAAATTPVVVPTTPVSVPTTDVASTTVVESTSVVAPTTVVVAPTTVAVAATTAASVIPSKASTFVSSAVASSSGVVGVSDPQGAQATNSAGQVKQYYQCGGINWTGPTVCESPYKCVVQNDYYYQCVAE</sequence>
<evidence type="ECO:0000256" key="11">
    <source>
        <dbReference type="ARBA" id="ARBA00041735"/>
    </source>
</evidence>
<dbReference type="PROSITE" id="PS51164">
    <property type="entry name" value="CBM1_2"/>
    <property type="match status" value="1"/>
</dbReference>
<dbReference type="OMA" id="YTDNKLM"/>
<dbReference type="InterPro" id="IPR001547">
    <property type="entry name" value="Glyco_hydro_5"/>
</dbReference>
<dbReference type="InterPro" id="IPR000254">
    <property type="entry name" value="CBD"/>
</dbReference>
<evidence type="ECO:0000313" key="17">
    <source>
        <dbReference type="Proteomes" id="UP000188318"/>
    </source>
</evidence>
<comment type="catalytic activity">
    <reaction evidence="1">
        <text>Endohydrolysis of (1-&gt;4)-beta-D-glucosidic linkages in cellulose, lichenin and cereal beta-D-glucans.</text>
        <dbReference type="EC" id="3.2.1.4"/>
    </reaction>
</comment>
<dbReference type="STRING" id="602072.A0A1R3RPL3"/>
<evidence type="ECO:0000256" key="7">
    <source>
        <dbReference type="ARBA" id="ARBA00023001"/>
    </source>
</evidence>
<dbReference type="PROSITE" id="PS00562">
    <property type="entry name" value="CBM1_1"/>
    <property type="match status" value="1"/>
</dbReference>
<dbReference type="Pfam" id="PF00734">
    <property type="entry name" value="CBM_1"/>
    <property type="match status" value="1"/>
</dbReference>
<organism evidence="16 17">
    <name type="scientific">Aspergillus carbonarius (strain ITEM 5010)</name>
    <dbReference type="NCBI Taxonomy" id="602072"/>
    <lineage>
        <taxon>Eukaryota</taxon>
        <taxon>Fungi</taxon>
        <taxon>Dikarya</taxon>
        <taxon>Ascomycota</taxon>
        <taxon>Pezizomycotina</taxon>
        <taxon>Eurotiomycetes</taxon>
        <taxon>Eurotiomycetidae</taxon>
        <taxon>Eurotiales</taxon>
        <taxon>Aspergillaceae</taxon>
        <taxon>Aspergillus</taxon>
        <taxon>Aspergillus subgen. Circumdati</taxon>
    </lineage>
</organism>
<dbReference type="GO" id="GO:0008810">
    <property type="term" value="F:cellulase activity"/>
    <property type="evidence" value="ECO:0007669"/>
    <property type="project" value="UniProtKB-EC"/>
</dbReference>
<keyword evidence="5" id="KW-0732">Signal</keyword>
<evidence type="ECO:0000256" key="4">
    <source>
        <dbReference type="ARBA" id="ARBA00012601"/>
    </source>
</evidence>
<keyword evidence="17" id="KW-1185">Reference proteome</keyword>
<dbReference type="InterPro" id="IPR017853">
    <property type="entry name" value="GH"/>
</dbReference>
<keyword evidence="7" id="KW-0119">Carbohydrate metabolism</keyword>
<evidence type="ECO:0000256" key="6">
    <source>
        <dbReference type="ARBA" id="ARBA00022801"/>
    </source>
</evidence>
<evidence type="ECO:0000256" key="8">
    <source>
        <dbReference type="ARBA" id="ARBA00023295"/>
    </source>
</evidence>
<evidence type="ECO:0000259" key="15">
    <source>
        <dbReference type="PROSITE" id="PS51164"/>
    </source>
</evidence>
<comment type="function">
    <text evidence="2">Endo-1,4-mannanase, a crucial enzyme for depolymerization of seed galactomannans and wood galactoglucomannans.</text>
</comment>
<evidence type="ECO:0000256" key="9">
    <source>
        <dbReference type="ARBA" id="ARBA00025192"/>
    </source>
</evidence>
<dbReference type="GO" id="GO:0030248">
    <property type="term" value="F:cellulose binding"/>
    <property type="evidence" value="ECO:0007669"/>
    <property type="project" value="InterPro"/>
</dbReference>
<feature type="domain" description="CBM1" evidence="15">
    <location>
        <begin position="506"/>
        <end position="542"/>
    </location>
</feature>
<feature type="compositionally biased region" description="Low complexity" evidence="14">
    <location>
        <begin position="381"/>
        <end position="399"/>
    </location>
</feature>
<name>A0A1R3RPL3_ASPC5</name>
<evidence type="ECO:0000256" key="3">
    <source>
        <dbReference type="ARBA" id="ARBA00005641"/>
    </source>
</evidence>
<keyword evidence="7" id="KW-0624">Polysaccharide degradation</keyword>
<dbReference type="Proteomes" id="UP000188318">
    <property type="component" value="Unassembled WGS sequence"/>
</dbReference>
<evidence type="ECO:0000256" key="14">
    <source>
        <dbReference type="SAM" id="MobiDB-lite"/>
    </source>
</evidence>
<dbReference type="PANTHER" id="PTHR34142">
    <property type="entry name" value="ENDO-BETA-1,4-GLUCANASE A"/>
    <property type="match status" value="1"/>
</dbReference>
<dbReference type="GO" id="GO:0005576">
    <property type="term" value="C:extracellular region"/>
    <property type="evidence" value="ECO:0007669"/>
    <property type="project" value="InterPro"/>
</dbReference>
<dbReference type="EC" id="3.2.1.4" evidence="4"/>
<dbReference type="FunFam" id="3.20.20.80:FF:000078">
    <property type="entry name" value="Endo-beta-1,4-glucanase B"/>
    <property type="match status" value="1"/>
</dbReference>
<protein>
    <recommendedName>
        <fullName evidence="4">cellulase</fullName>
        <ecNumber evidence="4">3.2.1.4</ecNumber>
    </recommendedName>
    <alternativeName>
        <fullName evidence="11">Carboxymethylcellulase B</fullName>
    </alternativeName>
    <alternativeName>
        <fullName evidence="12">Cellulase B</fullName>
    </alternativeName>
    <alternativeName>
        <fullName evidence="10">Endo-beta-1,4-mannanase F</fullName>
    </alternativeName>
</protein>
<dbReference type="Pfam" id="PF00150">
    <property type="entry name" value="Cellulase"/>
    <property type="match status" value="1"/>
</dbReference>
<feature type="region of interest" description="Disordered" evidence="14">
    <location>
        <begin position="381"/>
        <end position="400"/>
    </location>
</feature>
<gene>
    <name evidence="16" type="ORF">ASPCADRAFT_206627</name>
</gene>
<dbReference type="GO" id="GO:0030245">
    <property type="term" value="P:cellulose catabolic process"/>
    <property type="evidence" value="ECO:0007669"/>
    <property type="project" value="UniProtKB-KW"/>
</dbReference>
<dbReference type="SUPFAM" id="SSF51445">
    <property type="entry name" value="(Trans)glycosidases"/>
    <property type="match status" value="1"/>
</dbReference>
<keyword evidence="6 13" id="KW-0378">Hydrolase</keyword>
<evidence type="ECO:0000313" key="16">
    <source>
        <dbReference type="EMBL" id="OOF96426.1"/>
    </source>
</evidence>
<dbReference type="SUPFAM" id="SSF57180">
    <property type="entry name" value="Cellulose-binding domain"/>
    <property type="match status" value="1"/>
</dbReference>
<evidence type="ECO:0000256" key="1">
    <source>
        <dbReference type="ARBA" id="ARBA00000966"/>
    </source>
</evidence>
<accession>A0A1R3RPL3</accession>
<comment type="function">
    <text evidence="9">Has endoglucanase activity on substrates containing beta-1,4 glycosidic bonds, like in carboxymethylcellulose (CMC), hydroxyethylcellulose (HEC) and beta-glucan. Involved in the degradation of complex natural cellulosic substrates.</text>
</comment>
<comment type="similarity">
    <text evidence="3 13">Belongs to the glycosyl hydrolase 5 (cellulase A) family.</text>
</comment>
<dbReference type="PANTHER" id="PTHR34142:SF1">
    <property type="entry name" value="GLYCOSIDE HYDROLASE FAMILY 5 DOMAIN-CONTAINING PROTEIN"/>
    <property type="match status" value="1"/>
</dbReference>
<dbReference type="InterPro" id="IPR035971">
    <property type="entry name" value="CBD_sf"/>
</dbReference>
<dbReference type="Gene3D" id="3.20.20.80">
    <property type="entry name" value="Glycosidases"/>
    <property type="match status" value="1"/>
</dbReference>
<evidence type="ECO:0000256" key="10">
    <source>
        <dbReference type="ARBA" id="ARBA00033295"/>
    </source>
</evidence>
<evidence type="ECO:0000256" key="2">
    <source>
        <dbReference type="ARBA" id="ARBA00002993"/>
    </source>
</evidence>